<keyword evidence="5 10" id="KW-1133">Transmembrane helix</keyword>
<evidence type="ECO:0000256" key="5">
    <source>
        <dbReference type="ARBA" id="ARBA00022989"/>
    </source>
</evidence>
<keyword evidence="7 10" id="KW-0472">Membrane</keyword>
<dbReference type="GO" id="GO:0004934">
    <property type="term" value="F:mating-type alpha-factor pheromone receptor activity"/>
    <property type="evidence" value="ECO:0007669"/>
    <property type="project" value="InterPro"/>
</dbReference>
<keyword evidence="3" id="KW-0589">Pheromone response</keyword>
<dbReference type="CDD" id="cd14966">
    <property type="entry name" value="7tmD_STE3"/>
    <property type="match status" value="1"/>
</dbReference>
<evidence type="ECO:0000256" key="6">
    <source>
        <dbReference type="ARBA" id="ARBA00023040"/>
    </source>
</evidence>
<name>A0A0C9WQJ7_9AGAR</name>
<keyword evidence="8" id="KW-0675">Receptor</keyword>
<dbReference type="PRINTS" id="PR00901">
    <property type="entry name" value="PHEROMONEBAR"/>
</dbReference>
<keyword evidence="4 10" id="KW-0812">Transmembrane</keyword>
<evidence type="ECO:0008006" key="13">
    <source>
        <dbReference type="Google" id="ProtNLM"/>
    </source>
</evidence>
<evidence type="ECO:0000256" key="8">
    <source>
        <dbReference type="ARBA" id="ARBA00023170"/>
    </source>
</evidence>
<dbReference type="InterPro" id="IPR001499">
    <property type="entry name" value="GPCR_STE3"/>
</dbReference>
<evidence type="ECO:0000256" key="3">
    <source>
        <dbReference type="ARBA" id="ARBA00022507"/>
    </source>
</evidence>
<dbReference type="EMBL" id="KN838842">
    <property type="protein sequence ID" value="KIJ93455.1"/>
    <property type="molecule type" value="Genomic_DNA"/>
</dbReference>
<dbReference type="InterPro" id="IPR000481">
    <property type="entry name" value="GPCR_Pheromne_B_alpha_rcpt"/>
</dbReference>
<feature type="transmembrane region" description="Helical" evidence="10">
    <location>
        <begin position="70"/>
        <end position="90"/>
    </location>
</feature>
<evidence type="ECO:0000256" key="2">
    <source>
        <dbReference type="ARBA" id="ARBA00011085"/>
    </source>
</evidence>
<comment type="similarity">
    <text evidence="2">Belongs to the G-protein coupled receptor 4 family.</text>
</comment>
<organism evidence="11 12">
    <name type="scientific">Laccaria amethystina LaAM-08-1</name>
    <dbReference type="NCBI Taxonomy" id="1095629"/>
    <lineage>
        <taxon>Eukaryota</taxon>
        <taxon>Fungi</taxon>
        <taxon>Dikarya</taxon>
        <taxon>Basidiomycota</taxon>
        <taxon>Agaricomycotina</taxon>
        <taxon>Agaricomycetes</taxon>
        <taxon>Agaricomycetidae</taxon>
        <taxon>Agaricales</taxon>
        <taxon>Agaricineae</taxon>
        <taxon>Hydnangiaceae</taxon>
        <taxon>Laccaria</taxon>
    </lineage>
</organism>
<proteinExistence type="inferred from homology"/>
<protein>
    <recommendedName>
        <fullName evidence="13">Pheromone receptor</fullName>
    </recommendedName>
</protein>
<dbReference type="PRINTS" id="PR00899">
    <property type="entry name" value="GPCRSTE3"/>
</dbReference>
<dbReference type="PANTHER" id="PTHR28097">
    <property type="entry name" value="PHEROMONE A FACTOR RECEPTOR"/>
    <property type="match status" value="1"/>
</dbReference>
<comment type="subcellular location">
    <subcellularLocation>
        <location evidence="1">Membrane</location>
        <topology evidence="1">Multi-pass membrane protein</topology>
    </subcellularLocation>
</comment>
<evidence type="ECO:0000256" key="4">
    <source>
        <dbReference type="ARBA" id="ARBA00022692"/>
    </source>
</evidence>
<dbReference type="Pfam" id="PF02076">
    <property type="entry name" value="STE3"/>
    <property type="match status" value="1"/>
</dbReference>
<reference evidence="11 12" key="1">
    <citation type="submission" date="2014-04" db="EMBL/GenBank/DDBJ databases">
        <authorList>
            <consortium name="DOE Joint Genome Institute"/>
            <person name="Kuo A."/>
            <person name="Kohler A."/>
            <person name="Nagy L.G."/>
            <person name="Floudas D."/>
            <person name="Copeland A."/>
            <person name="Barry K.W."/>
            <person name="Cichocki N."/>
            <person name="Veneault-Fourrey C."/>
            <person name="LaButti K."/>
            <person name="Lindquist E.A."/>
            <person name="Lipzen A."/>
            <person name="Lundell T."/>
            <person name="Morin E."/>
            <person name="Murat C."/>
            <person name="Sun H."/>
            <person name="Tunlid A."/>
            <person name="Henrissat B."/>
            <person name="Grigoriev I.V."/>
            <person name="Hibbett D.S."/>
            <person name="Martin F."/>
            <person name="Nordberg H.P."/>
            <person name="Cantor M.N."/>
            <person name="Hua S.X."/>
        </authorList>
    </citation>
    <scope>NUCLEOTIDE SEQUENCE [LARGE SCALE GENOMIC DNA]</scope>
    <source>
        <strain evidence="11 12">LaAM-08-1</strain>
    </source>
</reference>
<keyword evidence="9" id="KW-0807">Transducer</keyword>
<feature type="transmembrane region" description="Helical" evidence="10">
    <location>
        <begin position="272"/>
        <end position="291"/>
    </location>
</feature>
<keyword evidence="6" id="KW-0297">G-protein coupled receptor</keyword>
<dbReference type="Proteomes" id="UP000054477">
    <property type="component" value="Unassembled WGS sequence"/>
</dbReference>
<evidence type="ECO:0000256" key="1">
    <source>
        <dbReference type="ARBA" id="ARBA00004141"/>
    </source>
</evidence>
<keyword evidence="12" id="KW-1185">Reference proteome</keyword>
<dbReference type="GO" id="GO:0005886">
    <property type="term" value="C:plasma membrane"/>
    <property type="evidence" value="ECO:0007669"/>
    <property type="project" value="TreeGrafter"/>
</dbReference>
<dbReference type="STRING" id="1095629.A0A0C9WQJ7"/>
<dbReference type="GO" id="GO:0000750">
    <property type="term" value="P:pheromone-dependent signal transduction involved in conjugation with cellular fusion"/>
    <property type="evidence" value="ECO:0007669"/>
    <property type="project" value="TreeGrafter"/>
</dbReference>
<feature type="transmembrane region" description="Helical" evidence="10">
    <location>
        <begin position="163"/>
        <end position="184"/>
    </location>
</feature>
<accession>A0A0C9WQJ7</accession>
<sequence>MADLTYPLFPIFAFLGFILAIIPLPWHLQALNSGTCFFMIWAALACLNQFVNSVTWAGNALNPAPVWCEISIRIMMGASVGIPASSLCINRRLYKIASVQSATITVAEKRRAVVIDSIICLLFPLLYIALQYVVQGHRFNIFEDIGCYPALYNTLLTYFISSMWPILIGLVSAVYCFLSLRSFARRRAEFSQFLTSHTSLTVGRYFRLMALAMTEICFTIPLSIFMIWLNATSSPIGPWRSWDDTHFAFSRIEQIPAVLWRSNHILVMAMEFSRWVTPLCAFTFFAFFGFADEAKRHYRLAFRSMVKIFTYYSRQNPGTPSNNLKTSFCVRDIKRSDSVLEKGVSMGLCPSTSTSFLDPPLHLIELKSSGSPISTDKKLPDTPLSIISLPSTYTLSAPTPTKSDYTTTTTDADTDADTYTISTFSYYDQSNTDPMSPLPSTQHRIVISEAFDASRAPSPVPSVPESVGPLSLYGVSEQDRVVVSPSPVYHRPFSPPSVYPVTVPQPSDAAALQHPHTGILVTIHRQASVDEVA</sequence>
<dbReference type="HOGENOM" id="CLU_027592_0_2_1"/>
<evidence type="ECO:0000256" key="10">
    <source>
        <dbReference type="SAM" id="Phobius"/>
    </source>
</evidence>
<evidence type="ECO:0000313" key="12">
    <source>
        <dbReference type="Proteomes" id="UP000054477"/>
    </source>
</evidence>
<evidence type="ECO:0000256" key="7">
    <source>
        <dbReference type="ARBA" id="ARBA00023136"/>
    </source>
</evidence>
<dbReference type="AlphaFoldDB" id="A0A0C9WQJ7"/>
<reference evidence="12" key="2">
    <citation type="submission" date="2015-01" db="EMBL/GenBank/DDBJ databases">
        <title>Evolutionary Origins and Diversification of the Mycorrhizal Mutualists.</title>
        <authorList>
            <consortium name="DOE Joint Genome Institute"/>
            <consortium name="Mycorrhizal Genomics Consortium"/>
            <person name="Kohler A."/>
            <person name="Kuo A."/>
            <person name="Nagy L.G."/>
            <person name="Floudas D."/>
            <person name="Copeland A."/>
            <person name="Barry K.W."/>
            <person name="Cichocki N."/>
            <person name="Veneault-Fourrey C."/>
            <person name="LaButti K."/>
            <person name="Lindquist E.A."/>
            <person name="Lipzen A."/>
            <person name="Lundell T."/>
            <person name="Morin E."/>
            <person name="Murat C."/>
            <person name="Riley R."/>
            <person name="Ohm R."/>
            <person name="Sun H."/>
            <person name="Tunlid A."/>
            <person name="Henrissat B."/>
            <person name="Grigoriev I.V."/>
            <person name="Hibbett D.S."/>
            <person name="Martin F."/>
        </authorList>
    </citation>
    <scope>NUCLEOTIDE SEQUENCE [LARGE SCALE GENOMIC DNA]</scope>
    <source>
        <strain evidence="12">LaAM-08-1</strain>
    </source>
</reference>
<feature type="transmembrane region" description="Helical" evidence="10">
    <location>
        <begin position="111"/>
        <end position="134"/>
    </location>
</feature>
<evidence type="ECO:0000256" key="9">
    <source>
        <dbReference type="ARBA" id="ARBA00023224"/>
    </source>
</evidence>
<feature type="transmembrane region" description="Helical" evidence="10">
    <location>
        <begin position="205"/>
        <end position="229"/>
    </location>
</feature>
<feature type="transmembrane region" description="Helical" evidence="10">
    <location>
        <begin position="6"/>
        <end position="26"/>
    </location>
</feature>
<dbReference type="OrthoDB" id="2874149at2759"/>
<evidence type="ECO:0000313" key="11">
    <source>
        <dbReference type="EMBL" id="KIJ93455.1"/>
    </source>
</evidence>
<dbReference type="PANTHER" id="PTHR28097:SF1">
    <property type="entry name" value="PHEROMONE A FACTOR RECEPTOR"/>
    <property type="match status" value="1"/>
</dbReference>
<gene>
    <name evidence="11" type="ORF">K443DRAFT_684535</name>
</gene>
<feature type="transmembrane region" description="Helical" evidence="10">
    <location>
        <begin position="38"/>
        <end position="58"/>
    </location>
</feature>